<dbReference type="InterPro" id="IPR009075">
    <property type="entry name" value="AcylCo_DH/oxidase_C"/>
</dbReference>
<evidence type="ECO:0000259" key="6">
    <source>
        <dbReference type="Pfam" id="PF00441"/>
    </source>
</evidence>
<dbReference type="Gene3D" id="1.20.140.10">
    <property type="entry name" value="Butyryl-CoA Dehydrogenase, subunit A, domain 3"/>
    <property type="match status" value="1"/>
</dbReference>
<evidence type="ECO:0000256" key="5">
    <source>
        <dbReference type="RuleBase" id="RU362125"/>
    </source>
</evidence>
<dbReference type="PROSITE" id="PS00073">
    <property type="entry name" value="ACYL_COA_DH_2"/>
    <property type="match status" value="1"/>
</dbReference>
<dbReference type="Pfam" id="PF00441">
    <property type="entry name" value="Acyl-CoA_dh_1"/>
    <property type="match status" value="1"/>
</dbReference>
<dbReference type="InterPro" id="IPR006089">
    <property type="entry name" value="Acyl-CoA_DH_CS"/>
</dbReference>
<dbReference type="InterPro" id="IPR036250">
    <property type="entry name" value="AcylCo_DH-like_C"/>
</dbReference>
<comment type="cofactor">
    <cofactor evidence="1 5">
        <name>FAD</name>
        <dbReference type="ChEBI" id="CHEBI:57692"/>
    </cofactor>
</comment>
<dbReference type="SUPFAM" id="SSF56645">
    <property type="entry name" value="Acyl-CoA dehydrogenase NM domain-like"/>
    <property type="match status" value="1"/>
</dbReference>
<evidence type="ECO:0000256" key="2">
    <source>
        <dbReference type="ARBA" id="ARBA00009347"/>
    </source>
</evidence>
<dbReference type="OrthoDB" id="2985879at2"/>
<evidence type="ECO:0000256" key="4">
    <source>
        <dbReference type="ARBA" id="ARBA00022827"/>
    </source>
</evidence>
<dbReference type="PIRSF" id="PIRSF016578">
    <property type="entry name" value="HsaA"/>
    <property type="match status" value="1"/>
</dbReference>
<keyword evidence="4 5" id="KW-0274">FAD</keyword>
<dbReference type="PANTHER" id="PTHR43884">
    <property type="entry name" value="ACYL-COA DEHYDROGENASE"/>
    <property type="match status" value="1"/>
</dbReference>
<gene>
    <name evidence="9" type="ORF">CBW65_03605</name>
</gene>
<evidence type="ECO:0000259" key="8">
    <source>
        <dbReference type="Pfam" id="PF02771"/>
    </source>
</evidence>
<dbReference type="InterPro" id="IPR013786">
    <property type="entry name" value="AcylCoA_DH/ox_N"/>
</dbReference>
<dbReference type="GO" id="GO:0050660">
    <property type="term" value="F:flavin adenine dinucleotide binding"/>
    <property type="evidence" value="ECO:0007669"/>
    <property type="project" value="InterPro"/>
</dbReference>
<name>A0A1Y0IIF8_9BACL</name>
<sequence>MKTQLTDLQQSLKNEFRAFADEFVAPYAAYNDREERLHETIIPNMIERGYLGSMLPAEHGGLGYDNVTIGALNEELGRVCVSARVLLTVHGMVALALLRWGSREQKETLLPKIAKGEVIGAFALSEPETGSDAKSVKTTAVLDGDEYVLNGRKKWISMGMRADLFLVIAGLDGKPTAFLVEGDRAGFSRTHMKGLMGSRGSEIAELTFEDVRIPKANLVGREGMGLTGVALSCLDYGRYTVAWGCIGLAQACFEASASYAKNRHQFGAPIGENQLIQKMITEMVTQITAARLLCYHAGYLKDIGDPDSIMETWNAKYLSSVMVSKIAADAVQIHGGNGVHPDYPVERYYRDAKINEIIEGSTQIHEFLIAKNVLRTF</sequence>
<dbReference type="SUPFAM" id="SSF47203">
    <property type="entry name" value="Acyl-CoA dehydrogenase C-terminal domain-like"/>
    <property type="match status" value="1"/>
</dbReference>
<protein>
    <submittedName>
        <fullName evidence="9">Acyl-CoA dehydrogenase</fullName>
    </submittedName>
</protein>
<evidence type="ECO:0000259" key="7">
    <source>
        <dbReference type="Pfam" id="PF02770"/>
    </source>
</evidence>
<feature type="domain" description="Acyl-CoA dehydrogenase/oxidase N-terminal" evidence="8">
    <location>
        <begin position="6"/>
        <end position="117"/>
    </location>
</feature>
<dbReference type="InterPro" id="IPR006091">
    <property type="entry name" value="Acyl-CoA_Oxase/DH_mid-dom"/>
</dbReference>
<feature type="domain" description="Acyl-CoA dehydrogenase/oxidase C-terminal" evidence="6">
    <location>
        <begin position="228"/>
        <end position="374"/>
    </location>
</feature>
<dbReference type="EMBL" id="CP021434">
    <property type="protein sequence ID" value="ARU60248.1"/>
    <property type="molecule type" value="Genomic_DNA"/>
</dbReference>
<organism evidence="9 10">
    <name type="scientific">Tumebacillus avium</name>
    <dbReference type="NCBI Taxonomy" id="1903704"/>
    <lineage>
        <taxon>Bacteria</taxon>
        <taxon>Bacillati</taxon>
        <taxon>Bacillota</taxon>
        <taxon>Bacilli</taxon>
        <taxon>Bacillales</taxon>
        <taxon>Alicyclobacillaceae</taxon>
        <taxon>Tumebacillus</taxon>
    </lineage>
</organism>
<dbReference type="Pfam" id="PF02771">
    <property type="entry name" value="Acyl-CoA_dh_N"/>
    <property type="match status" value="1"/>
</dbReference>
<proteinExistence type="inferred from homology"/>
<dbReference type="Gene3D" id="2.40.110.10">
    <property type="entry name" value="Butyryl-CoA Dehydrogenase, subunit A, domain 2"/>
    <property type="match status" value="1"/>
</dbReference>
<dbReference type="PANTHER" id="PTHR43884:SF12">
    <property type="entry name" value="ISOVALERYL-COA DEHYDROGENASE, MITOCHONDRIAL-RELATED"/>
    <property type="match status" value="1"/>
</dbReference>
<dbReference type="InterPro" id="IPR037069">
    <property type="entry name" value="AcylCoA_DH/ox_N_sf"/>
</dbReference>
<dbReference type="AlphaFoldDB" id="A0A1Y0IIF8"/>
<reference evidence="10" key="1">
    <citation type="submission" date="2017-05" db="EMBL/GenBank/DDBJ databases">
        <authorList>
            <person name="Sung H."/>
        </authorList>
    </citation>
    <scope>NUCLEOTIDE SEQUENCE [LARGE SCALE GENOMIC DNA]</scope>
    <source>
        <strain evidence="10">AR23208</strain>
    </source>
</reference>
<dbReference type="InterPro" id="IPR046373">
    <property type="entry name" value="Acyl-CoA_Oxase/DH_mid-dom_sf"/>
</dbReference>
<evidence type="ECO:0000256" key="3">
    <source>
        <dbReference type="ARBA" id="ARBA00022630"/>
    </source>
</evidence>
<evidence type="ECO:0000313" key="10">
    <source>
        <dbReference type="Proteomes" id="UP000195437"/>
    </source>
</evidence>
<dbReference type="GO" id="GO:0003995">
    <property type="term" value="F:acyl-CoA dehydrogenase activity"/>
    <property type="evidence" value="ECO:0007669"/>
    <property type="project" value="InterPro"/>
</dbReference>
<dbReference type="Pfam" id="PF02770">
    <property type="entry name" value="Acyl-CoA_dh_M"/>
    <property type="match status" value="1"/>
</dbReference>
<dbReference type="RefSeq" id="WP_087455635.1">
    <property type="nucleotide sequence ID" value="NZ_CP021434.1"/>
</dbReference>
<keyword evidence="3 5" id="KW-0285">Flavoprotein</keyword>
<dbReference type="Proteomes" id="UP000195437">
    <property type="component" value="Chromosome"/>
</dbReference>
<accession>A0A1Y0IIF8</accession>
<dbReference type="Gene3D" id="1.10.540.10">
    <property type="entry name" value="Acyl-CoA dehydrogenase/oxidase, N-terminal domain"/>
    <property type="match status" value="1"/>
</dbReference>
<dbReference type="KEGG" id="tum:CBW65_03605"/>
<dbReference type="InterPro" id="IPR009100">
    <property type="entry name" value="AcylCoA_DH/oxidase_NM_dom_sf"/>
</dbReference>
<evidence type="ECO:0000256" key="1">
    <source>
        <dbReference type="ARBA" id="ARBA00001974"/>
    </source>
</evidence>
<keyword evidence="10" id="KW-1185">Reference proteome</keyword>
<feature type="domain" description="Acyl-CoA oxidase/dehydrogenase middle" evidence="7">
    <location>
        <begin position="121"/>
        <end position="211"/>
    </location>
</feature>
<evidence type="ECO:0000313" key="9">
    <source>
        <dbReference type="EMBL" id="ARU60248.1"/>
    </source>
</evidence>
<keyword evidence="5" id="KW-0560">Oxidoreductase</keyword>
<comment type="similarity">
    <text evidence="2 5">Belongs to the acyl-CoA dehydrogenase family.</text>
</comment>
<dbReference type="FunFam" id="1.20.140.10:FF:000004">
    <property type="entry name" value="Acyl-CoA dehydrogenase FadE25"/>
    <property type="match status" value="1"/>
</dbReference>